<reference evidence="2 3" key="1">
    <citation type="submission" date="2020-07" db="EMBL/GenBank/DDBJ databases">
        <title>A bifunctional nitrone conjugated secondary metabolite targeting the ribosome.</title>
        <authorList>
            <person name="Limbrick E.M."/>
            <person name="Graf M."/>
            <person name="Derewacz D.K."/>
            <person name="Nguyen F."/>
            <person name="Spraggins J.M."/>
            <person name="Wieland M."/>
            <person name="Ynigez-Gutierrez A.E."/>
            <person name="Reisman B.J."/>
            <person name="Zinshteyn B."/>
            <person name="McCulloch K."/>
            <person name="Iverson T.M."/>
            <person name="Green R."/>
            <person name="Wilson D.N."/>
            <person name="Bachmann B.O."/>
        </authorList>
    </citation>
    <scope>NUCLEOTIDE SEQUENCE [LARGE SCALE GENOMIC DNA]</scope>
    <source>
        <strain evidence="3">aurantiaca</strain>
    </source>
</reference>
<feature type="region of interest" description="Disordered" evidence="1">
    <location>
        <begin position="153"/>
        <end position="174"/>
    </location>
</feature>
<organism evidence="2 3">
    <name type="scientific">Micromonospora carbonacea</name>
    <dbReference type="NCBI Taxonomy" id="47853"/>
    <lineage>
        <taxon>Bacteria</taxon>
        <taxon>Bacillati</taxon>
        <taxon>Actinomycetota</taxon>
        <taxon>Actinomycetes</taxon>
        <taxon>Micromonosporales</taxon>
        <taxon>Micromonosporaceae</taxon>
        <taxon>Micromonospora</taxon>
    </lineage>
</organism>
<dbReference type="KEGG" id="mcab:HXZ27_08765"/>
<dbReference type="Proteomes" id="UP000509335">
    <property type="component" value="Chromosome"/>
</dbReference>
<evidence type="ECO:0000313" key="3">
    <source>
        <dbReference type="Proteomes" id="UP000509335"/>
    </source>
</evidence>
<dbReference type="InterPro" id="IPR019660">
    <property type="entry name" value="Put_sensory_transdc_reg_YbjN"/>
</dbReference>
<proteinExistence type="predicted"/>
<feature type="compositionally biased region" description="Basic residues" evidence="1">
    <location>
        <begin position="1"/>
        <end position="11"/>
    </location>
</feature>
<dbReference type="AlphaFoldDB" id="A0A7H8XWT3"/>
<feature type="region of interest" description="Disordered" evidence="1">
    <location>
        <begin position="1"/>
        <end position="26"/>
    </location>
</feature>
<evidence type="ECO:0000256" key="1">
    <source>
        <dbReference type="SAM" id="MobiDB-lite"/>
    </source>
</evidence>
<sequence>MPARRRRRAARGRGAAVTGQPRPWADRLAAAGDLPDGEERAAELDRIASAADAAGDLATGVDARFALMDLHLRRGERWRLFEPVRRCRELLDAASPDATAERAAELRRYQRFAVEAAFGTPRVGLGQTRAALDDLAGFAPGPTDVAGFAPEPTDLARQTPGPTDGTGPAPGGAGDAAVTDLVAELRCRLADHLGDEPEARRWYDRWRTAPADPAAGCPGCAPSRRADLLAGWGDWAAALAELRPVVDGPTAATPAGADGAAGAGTAGDGTAGPGGAYCTDQPERALAGALLPLLRAGEPERAGRAHVTAYRRHRRERTAFGQLAAHLRFCALGGHLDRGLDILAEQLPRLDRPSDDLAAMEFAAAGALLCALAAEAGRGDRRMPGPAAPAGRAGRAADDIDVARLGGLLAELATGLAGSFDARNGTGHQSGRIAALLAERPVAGPVTPLPADDAPDDGDPGREGDDGDPDGGGADDATGGDPDGEGGGGPAGREAGRRLAGDEVGALTVALVTEALDRRGDAWTLRGPAVVGRWGPAVIEFRQAGERGDILHARVLAVRRLPAARRAEAYAFCNVWNHDRLLPKAYAHDDGSGELVLAGDVSTDLAHGVAPTQLDVLVTAAVATGVAYAEAVAALP</sequence>
<gene>
    <name evidence="2" type="ORF">HXZ27_08765</name>
</gene>
<evidence type="ECO:0000313" key="2">
    <source>
        <dbReference type="EMBL" id="QLD28432.1"/>
    </source>
</evidence>
<name>A0A7H8XWT3_9ACTN</name>
<feature type="region of interest" description="Disordered" evidence="1">
    <location>
        <begin position="443"/>
        <end position="496"/>
    </location>
</feature>
<feature type="compositionally biased region" description="Gly residues" evidence="1">
    <location>
        <begin position="259"/>
        <end position="275"/>
    </location>
</feature>
<dbReference type="EMBL" id="CP058322">
    <property type="protein sequence ID" value="QLD28432.1"/>
    <property type="molecule type" value="Genomic_DNA"/>
</dbReference>
<dbReference type="Pfam" id="PF10722">
    <property type="entry name" value="YbjN"/>
    <property type="match status" value="1"/>
</dbReference>
<feature type="region of interest" description="Disordered" evidence="1">
    <location>
        <begin position="250"/>
        <end position="278"/>
    </location>
</feature>
<accession>A0A7H8XWT3</accession>
<protein>
    <submittedName>
        <fullName evidence="2">YbjN domain-containing protein</fullName>
    </submittedName>
</protein>